<accession>A0A151RNT2</accession>
<organism evidence="1 2">
    <name type="scientific">Cajanus cajan</name>
    <name type="common">Pigeon pea</name>
    <name type="synonym">Cajanus indicus</name>
    <dbReference type="NCBI Taxonomy" id="3821"/>
    <lineage>
        <taxon>Eukaryota</taxon>
        <taxon>Viridiplantae</taxon>
        <taxon>Streptophyta</taxon>
        <taxon>Embryophyta</taxon>
        <taxon>Tracheophyta</taxon>
        <taxon>Spermatophyta</taxon>
        <taxon>Magnoliopsida</taxon>
        <taxon>eudicotyledons</taxon>
        <taxon>Gunneridae</taxon>
        <taxon>Pentapetalae</taxon>
        <taxon>rosids</taxon>
        <taxon>fabids</taxon>
        <taxon>Fabales</taxon>
        <taxon>Fabaceae</taxon>
        <taxon>Papilionoideae</taxon>
        <taxon>50 kb inversion clade</taxon>
        <taxon>NPAAA clade</taxon>
        <taxon>indigoferoid/millettioid clade</taxon>
        <taxon>Phaseoleae</taxon>
        <taxon>Cajanus</taxon>
    </lineage>
</organism>
<dbReference type="PANTHER" id="PTHR46481:SF6">
    <property type="entry name" value="ZINC FINGER BED DOMAIN-CONTAINING PROTEIN RICESLEEPER 2-LIKE"/>
    <property type="match status" value="1"/>
</dbReference>
<dbReference type="InterPro" id="IPR012337">
    <property type="entry name" value="RNaseH-like_sf"/>
</dbReference>
<evidence type="ECO:0000313" key="1">
    <source>
        <dbReference type="EMBL" id="KYP44198.1"/>
    </source>
</evidence>
<keyword evidence="2" id="KW-1185">Reference proteome</keyword>
<dbReference type="PANTHER" id="PTHR46481">
    <property type="entry name" value="ZINC FINGER BED DOMAIN-CONTAINING PROTEIN 4"/>
    <property type="match status" value="1"/>
</dbReference>
<reference evidence="1" key="1">
    <citation type="journal article" date="2012" name="Nat. Biotechnol.">
        <title>Draft genome sequence of pigeonpea (Cajanus cajan), an orphan legume crop of resource-poor farmers.</title>
        <authorList>
            <person name="Varshney R.K."/>
            <person name="Chen W."/>
            <person name="Li Y."/>
            <person name="Bharti A.K."/>
            <person name="Saxena R.K."/>
            <person name="Schlueter J.A."/>
            <person name="Donoghue M.T."/>
            <person name="Azam S."/>
            <person name="Fan G."/>
            <person name="Whaley A.M."/>
            <person name="Farmer A.D."/>
            <person name="Sheridan J."/>
            <person name="Iwata A."/>
            <person name="Tuteja R."/>
            <person name="Penmetsa R.V."/>
            <person name="Wu W."/>
            <person name="Upadhyaya H.D."/>
            <person name="Yang S.P."/>
            <person name="Shah T."/>
            <person name="Saxena K.B."/>
            <person name="Michael T."/>
            <person name="McCombie W.R."/>
            <person name="Yang B."/>
            <person name="Zhang G."/>
            <person name="Yang H."/>
            <person name="Wang J."/>
            <person name="Spillane C."/>
            <person name="Cook D.R."/>
            <person name="May G.D."/>
            <person name="Xu X."/>
            <person name="Jackson S.A."/>
        </authorList>
    </citation>
    <scope>NUCLEOTIDE SEQUENCE [LARGE SCALE GENOMIC DNA]</scope>
</reference>
<dbReference type="Proteomes" id="UP000075243">
    <property type="component" value="Unassembled WGS sequence"/>
</dbReference>
<gene>
    <name evidence="1" type="ORF">KK1_034310</name>
</gene>
<sequence>DNYKHALLEGSWMFAYHYIIVQHSKICLIANCWTCITKEKYICVTAHFVDVNLKLNSKIIAFSKLSPPLGGCEMAEICFQVLVDWGIDRKVFSITLYNASANDLMVTTMKIKLICICEFFKSFYVMTNLIFGSSYLISNCFFTQV</sequence>
<dbReference type="Gramene" id="C.cajan_36739.t">
    <property type="protein sequence ID" value="C.cajan_36739.t"/>
    <property type="gene ID" value="C.cajan_36739"/>
</dbReference>
<dbReference type="InterPro" id="IPR052035">
    <property type="entry name" value="ZnF_BED_domain_contain"/>
</dbReference>
<dbReference type="SUPFAM" id="SSF53098">
    <property type="entry name" value="Ribonuclease H-like"/>
    <property type="match status" value="1"/>
</dbReference>
<evidence type="ECO:0000313" key="2">
    <source>
        <dbReference type="Proteomes" id="UP000075243"/>
    </source>
</evidence>
<dbReference type="AlphaFoldDB" id="A0A151RNT2"/>
<protein>
    <submittedName>
        <fullName evidence="1">AC transposase</fullName>
    </submittedName>
</protein>
<dbReference type="STRING" id="3821.A0A151RNT2"/>
<proteinExistence type="predicted"/>
<name>A0A151RNT2_CAJCA</name>
<feature type="non-terminal residue" evidence="1">
    <location>
        <position position="1"/>
    </location>
</feature>
<dbReference type="EMBL" id="KQ483636">
    <property type="protein sequence ID" value="KYP44198.1"/>
    <property type="molecule type" value="Genomic_DNA"/>
</dbReference>